<accession>A0A937X3D8</accession>
<evidence type="ECO:0000313" key="2">
    <source>
        <dbReference type="EMBL" id="MBM3273595.1"/>
    </source>
</evidence>
<dbReference type="SUPFAM" id="SSF53335">
    <property type="entry name" value="S-adenosyl-L-methionine-dependent methyltransferases"/>
    <property type="match status" value="1"/>
</dbReference>
<feature type="domain" description="Methyltransferase type 12" evidence="1">
    <location>
        <begin position="102"/>
        <end position="190"/>
    </location>
</feature>
<evidence type="ECO:0000259" key="1">
    <source>
        <dbReference type="Pfam" id="PF08242"/>
    </source>
</evidence>
<dbReference type="Proteomes" id="UP000703893">
    <property type="component" value="Unassembled WGS sequence"/>
</dbReference>
<dbReference type="GO" id="GO:0032259">
    <property type="term" value="P:methylation"/>
    <property type="evidence" value="ECO:0007669"/>
    <property type="project" value="UniProtKB-KW"/>
</dbReference>
<reference evidence="2 3" key="1">
    <citation type="submission" date="2019-03" db="EMBL/GenBank/DDBJ databases">
        <title>Lake Tanganyika Metagenome-Assembled Genomes (MAGs).</title>
        <authorList>
            <person name="Tran P."/>
        </authorList>
    </citation>
    <scope>NUCLEOTIDE SEQUENCE [LARGE SCALE GENOMIC DNA]</scope>
    <source>
        <strain evidence="2">K_DeepCast_65m_m2_236</strain>
    </source>
</reference>
<evidence type="ECO:0000313" key="3">
    <source>
        <dbReference type="Proteomes" id="UP000703893"/>
    </source>
</evidence>
<protein>
    <submittedName>
        <fullName evidence="2">Class I SAM-dependent methyltransferase</fullName>
    </submittedName>
</protein>
<dbReference type="Pfam" id="PF08242">
    <property type="entry name" value="Methyltransf_12"/>
    <property type="match status" value="1"/>
</dbReference>
<keyword evidence="2" id="KW-0808">Transferase</keyword>
<dbReference type="CDD" id="cd02440">
    <property type="entry name" value="AdoMet_MTases"/>
    <property type="match status" value="1"/>
</dbReference>
<dbReference type="InterPro" id="IPR029063">
    <property type="entry name" value="SAM-dependent_MTases_sf"/>
</dbReference>
<keyword evidence="2" id="KW-0489">Methyltransferase</keyword>
<dbReference type="AlphaFoldDB" id="A0A937X3D8"/>
<dbReference type="PANTHER" id="PTHR43861:SF1">
    <property type="entry name" value="TRANS-ACONITATE 2-METHYLTRANSFERASE"/>
    <property type="match status" value="1"/>
</dbReference>
<gene>
    <name evidence="2" type="ORF">FJZ00_00475</name>
</gene>
<dbReference type="EMBL" id="VGJX01000011">
    <property type="protein sequence ID" value="MBM3273595.1"/>
    <property type="molecule type" value="Genomic_DNA"/>
</dbReference>
<dbReference type="InterPro" id="IPR013217">
    <property type="entry name" value="Methyltransf_12"/>
</dbReference>
<proteinExistence type="predicted"/>
<dbReference type="GO" id="GO:0008168">
    <property type="term" value="F:methyltransferase activity"/>
    <property type="evidence" value="ECO:0007669"/>
    <property type="project" value="UniProtKB-KW"/>
</dbReference>
<dbReference type="Gene3D" id="3.40.50.150">
    <property type="entry name" value="Vaccinia Virus protein VP39"/>
    <property type="match status" value="1"/>
</dbReference>
<name>A0A937X3D8_9BACT</name>
<sequence length="288" mass="30581">MTLGTVESPDDGGTMGGGGQRRLCLQQIGAKVGLSPNGIRLEGIEPDNLTTSEVGRREIDWSAYSASYDAVTWANPAYRALVERVADTLAELPLARNAKVADLGAGTGTFTRCAAERFPEGSVLAPDKTEAFLARAREKLGGHAAVVTKAFDMDSGPLPNPPFDLVLSVHALCHSADPEGVLRRIFEALNRAVTWSLPTSGAPLAWATGPGSSWLIWPGTTGIGAGVPWDFFRRSPCSLAIASRQERIETSQLARLPAKCLVIQARSPHFFGSSPIANARSCFCCSMA</sequence>
<organism evidence="2 3">
    <name type="scientific">Candidatus Tanganyikabacteria bacterium</name>
    <dbReference type="NCBI Taxonomy" id="2961651"/>
    <lineage>
        <taxon>Bacteria</taxon>
        <taxon>Bacillati</taxon>
        <taxon>Candidatus Sericytochromatia</taxon>
        <taxon>Candidatus Tanganyikabacteria</taxon>
    </lineage>
</organism>
<comment type="caution">
    <text evidence="2">The sequence shown here is derived from an EMBL/GenBank/DDBJ whole genome shotgun (WGS) entry which is preliminary data.</text>
</comment>
<dbReference type="PANTHER" id="PTHR43861">
    <property type="entry name" value="TRANS-ACONITATE 2-METHYLTRANSFERASE-RELATED"/>
    <property type="match status" value="1"/>
</dbReference>